<feature type="transmembrane region" description="Helical" evidence="7">
    <location>
        <begin position="240"/>
        <end position="264"/>
    </location>
</feature>
<sequence>MQPTTASNECIDVENHSGLFRPVRTSRNFTALWLGQTLSQFGDSVLWVTLPLAVLHTSGSTLQLGIIMGLFMIPQVVLLPFTGVLVDRISRTRVMMTTDVIRCILVTTLTVLYMTGWMDTRVLGGFVLVYGGMEALFNPAYSGARQQVFTPEIRSAAISLTQITMQTSRLLGPALGGMIVGFASPAAGFGLDALMLLASVISLTFLHIPVPRQKSTARQGMRDYANELLGGYQELKKHPWLWITILAFSFLSIASTGLTTILVPWVVKIHLHLSDYAYGLISSAAGIGAIVSAIIYGKRSTWRHRAYIAYGGLAVDALAMLGLALVHSTPMLMILMAIASAGGMLFGVVWEGSMQELIAPEAYGRAASLDYFGSWVLLPLGNVLTGWLATEIGGIHTVWVEATFMLFVTMVTMAVPAVRRFD</sequence>
<protein>
    <submittedName>
        <fullName evidence="9">MFS transporter</fullName>
    </submittedName>
</protein>
<feature type="transmembrane region" description="Helical" evidence="7">
    <location>
        <begin position="193"/>
        <end position="210"/>
    </location>
</feature>
<comment type="subcellular location">
    <subcellularLocation>
        <location evidence="1">Cell membrane</location>
        <topology evidence="1">Multi-pass membrane protein</topology>
    </subcellularLocation>
</comment>
<name>A0ABY6YZH7_9BACL</name>
<evidence type="ECO:0000313" key="9">
    <source>
        <dbReference type="EMBL" id="WAH35986.1"/>
    </source>
</evidence>
<dbReference type="PANTHER" id="PTHR43266">
    <property type="entry name" value="MACROLIDE-EFFLUX PROTEIN"/>
    <property type="match status" value="1"/>
</dbReference>
<keyword evidence="4 7" id="KW-0812">Transmembrane</keyword>
<keyword evidence="5 7" id="KW-1133">Transmembrane helix</keyword>
<feature type="transmembrane region" description="Helical" evidence="7">
    <location>
        <begin position="98"/>
        <end position="116"/>
    </location>
</feature>
<dbReference type="PANTHER" id="PTHR43266:SF2">
    <property type="entry name" value="MAJOR FACILITATOR SUPERFAMILY (MFS) PROFILE DOMAIN-CONTAINING PROTEIN"/>
    <property type="match status" value="1"/>
</dbReference>
<feature type="transmembrane region" description="Helical" evidence="7">
    <location>
        <begin position="332"/>
        <end position="350"/>
    </location>
</feature>
<keyword evidence="6 7" id="KW-0472">Membrane</keyword>
<dbReference type="InterPro" id="IPR020846">
    <property type="entry name" value="MFS_dom"/>
</dbReference>
<accession>A0ABY6YZH7</accession>
<dbReference type="Proteomes" id="UP001164803">
    <property type="component" value="Chromosome"/>
</dbReference>
<feature type="transmembrane region" description="Helical" evidence="7">
    <location>
        <begin position="307"/>
        <end position="326"/>
    </location>
</feature>
<gene>
    <name evidence="9" type="ORF">NZD86_17230</name>
</gene>
<evidence type="ECO:0000259" key="8">
    <source>
        <dbReference type="PROSITE" id="PS50850"/>
    </source>
</evidence>
<evidence type="ECO:0000256" key="4">
    <source>
        <dbReference type="ARBA" id="ARBA00022692"/>
    </source>
</evidence>
<dbReference type="CDD" id="cd06173">
    <property type="entry name" value="MFS_MefA_like"/>
    <property type="match status" value="1"/>
</dbReference>
<dbReference type="EMBL" id="CP104064">
    <property type="protein sequence ID" value="WAH35986.1"/>
    <property type="molecule type" value="Genomic_DNA"/>
</dbReference>
<evidence type="ECO:0000256" key="1">
    <source>
        <dbReference type="ARBA" id="ARBA00004651"/>
    </source>
</evidence>
<feature type="transmembrane region" description="Helical" evidence="7">
    <location>
        <begin position="62"/>
        <end position="86"/>
    </location>
</feature>
<evidence type="ECO:0000256" key="6">
    <source>
        <dbReference type="ARBA" id="ARBA00023136"/>
    </source>
</evidence>
<feature type="transmembrane region" description="Helical" evidence="7">
    <location>
        <begin position="371"/>
        <end position="390"/>
    </location>
</feature>
<feature type="transmembrane region" description="Helical" evidence="7">
    <location>
        <begin position="122"/>
        <end position="141"/>
    </location>
</feature>
<evidence type="ECO:0000256" key="2">
    <source>
        <dbReference type="ARBA" id="ARBA00022448"/>
    </source>
</evidence>
<feature type="transmembrane region" description="Helical" evidence="7">
    <location>
        <begin position="276"/>
        <end position="295"/>
    </location>
</feature>
<dbReference type="Gene3D" id="1.20.1250.20">
    <property type="entry name" value="MFS general substrate transporter like domains"/>
    <property type="match status" value="1"/>
</dbReference>
<dbReference type="Pfam" id="PF07690">
    <property type="entry name" value="MFS_1"/>
    <property type="match status" value="1"/>
</dbReference>
<keyword evidence="2" id="KW-0813">Transport</keyword>
<evidence type="ECO:0000256" key="3">
    <source>
        <dbReference type="ARBA" id="ARBA00022475"/>
    </source>
</evidence>
<feature type="domain" description="Major facilitator superfamily (MFS) profile" evidence="8">
    <location>
        <begin position="28"/>
        <end position="420"/>
    </location>
</feature>
<keyword evidence="10" id="KW-1185">Reference proteome</keyword>
<evidence type="ECO:0000256" key="5">
    <source>
        <dbReference type="ARBA" id="ARBA00022989"/>
    </source>
</evidence>
<organism evidence="9 10">
    <name type="scientific">Alicyclobacillus dauci</name>
    <dbReference type="NCBI Taxonomy" id="1475485"/>
    <lineage>
        <taxon>Bacteria</taxon>
        <taxon>Bacillati</taxon>
        <taxon>Bacillota</taxon>
        <taxon>Bacilli</taxon>
        <taxon>Bacillales</taxon>
        <taxon>Alicyclobacillaceae</taxon>
        <taxon>Alicyclobacillus</taxon>
    </lineage>
</organism>
<reference evidence="9" key="1">
    <citation type="submission" date="2022-08" db="EMBL/GenBank/DDBJ databases">
        <title>Alicyclobacillus dauci DSM2870, complete genome.</title>
        <authorList>
            <person name="Wang Q."/>
            <person name="Cai R."/>
            <person name="Wang Z."/>
        </authorList>
    </citation>
    <scope>NUCLEOTIDE SEQUENCE</scope>
    <source>
        <strain evidence="9">DSM 28700</strain>
    </source>
</reference>
<dbReference type="InterPro" id="IPR036259">
    <property type="entry name" value="MFS_trans_sf"/>
</dbReference>
<evidence type="ECO:0000256" key="7">
    <source>
        <dbReference type="SAM" id="Phobius"/>
    </source>
</evidence>
<feature type="transmembrane region" description="Helical" evidence="7">
    <location>
        <begin position="31"/>
        <end position="50"/>
    </location>
</feature>
<dbReference type="SUPFAM" id="SSF103473">
    <property type="entry name" value="MFS general substrate transporter"/>
    <property type="match status" value="1"/>
</dbReference>
<feature type="transmembrane region" description="Helical" evidence="7">
    <location>
        <begin position="396"/>
        <end position="418"/>
    </location>
</feature>
<evidence type="ECO:0000313" key="10">
    <source>
        <dbReference type="Proteomes" id="UP001164803"/>
    </source>
</evidence>
<dbReference type="RefSeq" id="WP_268043280.1">
    <property type="nucleotide sequence ID" value="NZ_CP104064.1"/>
</dbReference>
<keyword evidence="3" id="KW-1003">Cell membrane</keyword>
<proteinExistence type="predicted"/>
<dbReference type="PROSITE" id="PS50850">
    <property type="entry name" value="MFS"/>
    <property type="match status" value="1"/>
</dbReference>
<dbReference type="InterPro" id="IPR011701">
    <property type="entry name" value="MFS"/>
</dbReference>
<feature type="transmembrane region" description="Helical" evidence="7">
    <location>
        <begin position="170"/>
        <end position="187"/>
    </location>
</feature>